<accession>A0ACB9NUT7</accession>
<organism evidence="1 2">
    <name type="scientific">Melastoma candidum</name>
    <dbReference type="NCBI Taxonomy" id="119954"/>
    <lineage>
        <taxon>Eukaryota</taxon>
        <taxon>Viridiplantae</taxon>
        <taxon>Streptophyta</taxon>
        <taxon>Embryophyta</taxon>
        <taxon>Tracheophyta</taxon>
        <taxon>Spermatophyta</taxon>
        <taxon>Magnoliopsida</taxon>
        <taxon>eudicotyledons</taxon>
        <taxon>Gunneridae</taxon>
        <taxon>Pentapetalae</taxon>
        <taxon>rosids</taxon>
        <taxon>malvids</taxon>
        <taxon>Myrtales</taxon>
        <taxon>Melastomataceae</taxon>
        <taxon>Melastomatoideae</taxon>
        <taxon>Melastomateae</taxon>
        <taxon>Melastoma</taxon>
    </lineage>
</organism>
<evidence type="ECO:0000313" key="1">
    <source>
        <dbReference type="EMBL" id="KAI4340528.1"/>
    </source>
</evidence>
<gene>
    <name evidence="1" type="ORF">MLD38_025354</name>
</gene>
<dbReference type="Proteomes" id="UP001057402">
    <property type="component" value="Chromosome 7"/>
</dbReference>
<reference evidence="2" key="1">
    <citation type="journal article" date="2023" name="Front. Plant Sci.">
        <title>Chromosomal-level genome assembly of Melastoma candidum provides insights into trichome evolution.</title>
        <authorList>
            <person name="Zhong Y."/>
            <person name="Wu W."/>
            <person name="Sun C."/>
            <person name="Zou P."/>
            <person name="Liu Y."/>
            <person name="Dai S."/>
            <person name="Zhou R."/>
        </authorList>
    </citation>
    <scope>NUCLEOTIDE SEQUENCE [LARGE SCALE GENOMIC DNA]</scope>
</reference>
<evidence type="ECO:0000313" key="2">
    <source>
        <dbReference type="Proteomes" id="UP001057402"/>
    </source>
</evidence>
<proteinExistence type="predicted"/>
<sequence>MELIYVQMELSSAEHIILSICQNDDADDERQKSSTSGVSPLRLALFLDRRGFFLDHDFRRILLLPLFPVS</sequence>
<comment type="caution">
    <text evidence="1">The sequence shown here is derived from an EMBL/GenBank/DDBJ whole genome shotgun (WGS) entry which is preliminary data.</text>
</comment>
<protein>
    <submittedName>
        <fullName evidence="1">Uncharacterized protein</fullName>
    </submittedName>
</protein>
<keyword evidence="2" id="KW-1185">Reference proteome</keyword>
<dbReference type="EMBL" id="CM042886">
    <property type="protein sequence ID" value="KAI4340528.1"/>
    <property type="molecule type" value="Genomic_DNA"/>
</dbReference>
<name>A0ACB9NUT7_9MYRT</name>